<keyword evidence="2" id="KW-1185">Reference proteome</keyword>
<sequence length="259" mass="28884">MHKRMEAFFWGGKEYINNAWTNAQVYMTLGMAKVNIFDKKYIKCGKTVIDGVLDVVPEVTSSWYEPTQICRGIDSLIRAYEGRNSIFDCTDVKESTIPVNDAISALPVIITSDNKDQVDAVQALYDSLSDAKKASLKESTKAKLAAAQDALNNVDKALKISNLTDKKEFKLGDNAKVSVKVENNSDKDKEVSLIVELYDGSNKFIKYVCSNKTIKKAQSAILDGIIKLPEQGTYNLKAFVWDSLENMSPLFNEIDMPVK</sequence>
<dbReference type="Proteomes" id="UP000004198">
    <property type="component" value="Unassembled WGS sequence"/>
</dbReference>
<evidence type="ECO:0000313" key="2">
    <source>
        <dbReference type="Proteomes" id="UP000004198"/>
    </source>
</evidence>
<dbReference type="EMBL" id="ACVI01000017">
    <property type="protein sequence ID" value="EET88177.1"/>
    <property type="molecule type" value="Genomic_DNA"/>
</dbReference>
<name>C6PRJ6_9CLOT</name>
<accession>C6PRJ6</accession>
<organism evidence="1 2">
    <name type="scientific">Clostridium carboxidivorans P7</name>
    <dbReference type="NCBI Taxonomy" id="536227"/>
    <lineage>
        <taxon>Bacteria</taxon>
        <taxon>Bacillati</taxon>
        <taxon>Bacillota</taxon>
        <taxon>Clostridia</taxon>
        <taxon>Eubacteriales</taxon>
        <taxon>Clostridiaceae</taxon>
        <taxon>Clostridium</taxon>
    </lineage>
</organism>
<reference evidence="1 2" key="1">
    <citation type="submission" date="2009-06" db="EMBL/GenBank/DDBJ databases">
        <title>The draft genome of Clostridium carboxidivorans P7.</title>
        <authorList>
            <consortium name="US DOE Joint Genome Institute (JGI-PGF)"/>
            <person name="Lucas S."/>
            <person name="Copeland A."/>
            <person name="Lapidus A."/>
            <person name="Glavina del Rio T."/>
            <person name="Tice H."/>
            <person name="Bruce D."/>
            <person name="Goodwin L."/>
            <person name="Pitluck S."/>
            <person name="Larimer F."/>
            <person name="Land M.L."/>
            <person name="Hauser L."/>
            <person name="Hemme C.L."/>
        </authorList>
    </citation>
    <scope>NUCLEOTIDE SEQUENCE [LARGE SCALE GENOMIC DNA]</scope>
    <source>
        <strain evidence="1 2">P7</strain>
    </source>
</reference>
<evidence type="ECO:0000313" key="1">
    <source>
        <dbReference type="EMBL" id="EET88177.1"/>
    </source>
</evidence>
<dbReference type="eggNOG" id="COG0419">
    <property type="taxonomic scope" value="Bacteria"/>
</dbReference>
<comment type="caution">
    <text evidence="1">The sequence shown here is derived from an EMBL/GenBank/DDBJ whole genome shotgun (WGS) entry which is preliminary data.</text>
</comment>
<proteinExistence type="predicted"/>
<dbReference type="AlphaFoldDB" id="C6PRJ6"/>
<gene>
    <name evidence="1" type="ORF">CcarbDRAFT_1413</name>
</gene>
<protein>
    <submittedName>
        <fullName evidence="1">Uncharacterized protein</fullName>
    </submittedName>
</protein>